<evidence type="ECO:0000313" key="5">
    <source>
        <dbReference type="Proteomes" id="UP000221165"/>
    </source>
</evidence>
<dbReference type="OrthoDB" id="333830at2759"/>
<evidence type="ECO:0000256" key="1">
    <source>
        <dbReference type="PROSITE-ProRule" id="PRU00576"/>
    </source>
</evidence>
<dbReference type="Gene3D" id="1.20.5.1430">
    <property type="match status" value="1"/>
</dbReference>
<evidence type="ECO:0000313" key="4">
    <source>
        <dbReference type="EMBL" id="PHJ20432.1"/>
    </source>
</evidence>
<keyword evidence="1" id="KW-0493">Microtubule</keyword>
<name>A0A2C6KWJ7_9APIC</name>
<sequence>MLPSKPLHLPSSCHSSPAPNGEACRSASRPALPERVTSLSLPGHRPPRCRGTDEEESEHCDSSAVQVPAPAAVQDPLISPLLPASSTRRIKGNSSTRQVISKKADKTKEEIGKTVAELECLLDLDEQCQRGAADLKLQQLVVMRERNAYLEKLREVECFCEARNWTDSNADIRRLFELLKEILYSSEAAPV</sequence>
<reference evidence="4 5" key="1">
    <citation type="journal article" date="2017" name="Int. J. Parasitol.">
        <title>The genome of the protozoan parasite Cystoisospora suis and a reverse vaccinology approach to identify vaccine candidates.</title>
        <authorList>
            <person name="Palmieri N."/>
            <person name="Shrestha A."/>
            <person name="Ruttkowski B."/>
            <person name="Beck T."/>
            <person name="Vogl C."/>
            <person name="Tomley F."/>
            <person name="Blake D.P."/>
            <person name="Joachim A."/>
        </authorList>
    </citation>
    <scope>NUCLEOTIDE SEQUENCE [LARGE SCALE GENOMIC DNA]</scope>
    <source>
        <strain evidence="4 5">Wien I</strain>
    </source>
</reference>
<protein>
    <recommendedName>
        <fullName evidence="3">EB1 C-terminal domain-containing protein</fullName>
    </recommendedName>
</protein>
<evidence type="ECO:0000256" key="2">
    <source>
        <dbReference type="SAM" id="MobiDB-lite"/>
    </source>
</evidence>
<dbReference type="GO" id="GO:0008017">
    <property type="term" value="F:microtubule binding"/>
    <property type="evidence" value="ECO:0007669"/>
    <property type="project" value="InterPro"/>
</dbReference>
<proteinExistence type="predicted"/>
<dbReference type="VEuPathDB" id="ToxoDB:CSUI_005725"/>
<dbReference type="SUPFAM" id="SSF140612">
    <property type="entry name" value="EB1 dimerisation domain-like"/>
    <property type="match status" value="1"/>
</dbReference>
<dbReference type="RefSeq" id="XP_067922120.1">
    <property type="nucleotide sequence ID" value="XM_068065895.1"/>
</dbReference>
<dbReference type="InterPro" id="IPR036133">
    <property type="entry name" value="EB1_C_sf"/>
</dbReference>
<dbReference type="GO" id="GO:0005874">
    <property type="term" value="C:microtubule"/>
    <property type="evidence" value="ECO:0007669"/>
    <property type="project" value="UniProtKB-KW"/>
</dbReference>
<organism evidence="4 5">
    <name type="scientific">Cystoisospora suis</name>
    <dbReference type="NCBI Taxonomy" id="483139"/>
    <lineage>
        <taxon>Eukaryota</taxon>
        <taxon>Sar</taxon>
        <taxon>Alveolata</taxon>
        <taxon>Apicomplexa</taxon>
        <taxon>Conoidasida</taxon>
        <taxon>Coccidia</taxon>
        <taxon>Eucoccidiorida</taxon>
        <taxon>Eimeriorina</taxon>
        <taxon>Sarcocystidae</taxon>
        <taxon>Cystoisospora</taxon>
    </lineage>
</organism>
<dbReference type="Proteomes" id="UP000221165">
    <property type="component" value="Unassembled WGS sequence"/>
</dbReference>
<comment type="caution">
    <text evidence="4">The sequence shown here is derived from an EMBL/GenBank/DDBJ whole genome shotgun (WGS) entry which is preliminary data.</text>
</comment>
<feature type="region of interest" description="Disordered" evidence="2">
    <location>
        <begin position="1"/>
        <end position="64"/>
    </location>
</feature>
<feature type="domain" description="EB1 C-terminal" evidence="3">
    <location>
        <begin position="117"/>
        <end position="191"/>
    </location>
</feature>
<dbReference type="Pfam" id="PF03271">
    <property type="entry name" value="EB1"/>
    <property type="match status" value="1"/>
</dbReference>
<keyword evidence="5" id="KW-1185">Reference proteome</keyword>
<dbReference type="EMBL" id="MIGC01002760">
    <property type="protein sequence ID" value="PHJ20432.1"/>
    <property type="molecule type" value="Genomic_DNA"/>
</dbReference>
<dbReference type="AlphaFoldDB" id="A0A2C6KWJ7"/>
<evidence type="ECO:0000259" key="3">
    <source>
        <dbReference type="PROSITE" id="PS51230"/>
    </source>
</evidence>
<gene>
    <name evidence="4" type="ORF">CSUI_005725</name>
</gene>
<accession>A0A2C6KWJ7</accession>
<dbReference type="InterPro" id="IPR004953">
    <property type="entry name" value="EB1_C"/>
</dbReference>
<dbReference type="PROSITE" id="PS51230">
    <property type="entry name" value="EB1_C"/>
    <property type="match status" value="1"/>
</dbReference>
<feature type="compositionally biased region" description="Low complexity" evidence="2">
    <location>
        <begin position="1"/>
        <end position="19"/>
    </location>
</feature>
<dbReference type="GeneID" id="94429106"/>